<keyword evidence="4" id="KW-1185">Reference proteome</keyword>
<protein>
    <submittedName>
        <fullName evidence="3">Uncharacterized protein</fullName>
    </submittedName>
</protein>
<evidence type="ECO:0000256" key="2">
    <source>
        <dbReference type="SAM" id="Phobius"/>
    </source>
</evidence>
<dbReference type="Proteomes" id="UP001642484">
    <property type="component" value="Unassembled WGS sequence"/>
</dbReference>
<keyword evidence="2" id="KW-0472">Membrane</keyword>
<dbReference type="EMBL" id="CAXAMN010029027">
    <property type="protein sequence ID" value="CAK9118512.1"/>
    <property type="molecule type" value="Genomic_DNA"/>
</dbReference>
<proteinExistence type="predicted"/>
<evidence type="ECO:0000256" key="1">
    <source>
        <dbReference type="SAM" id="MobiDB-lite"/>
    </source>
</evidence>
<organism evidence="3 4">
    <name type="scientific">Durusdinium trenchii</name>
    <dbReference type="NCBI Taxonomy" id="1381693"/>
    <lineage>
        <taxon>Eukaryota</taxon>
        <taxon>Sar</taxon>
        <taxon>Alveolata</taxon>
        <taxon>Dinophyceae</taxon>
        <taxon>Suessiales</taxon>
        <taxon>Symbiodiniaceae</taxon>
        <taxon>Durusdinium</taxon>
    </lineage>
</organism>
<evidence type="ECO:0000313" key="4">
    <source>
        <dbReference type="Proteomes" id="UP001642484"/>
    </source>
</evidence>
<evidence type="ECO:0000313" key="3">
    <source>
        <dbReference type="EMBL" id="CAK9118512.1"/>
    </source>
</evidence>
<reference evidence="3 4" key="1">
    <citation type="submission" date="2024-02" db="EMBL/GenBank/DDBJ databases">
        <authorList>
            <person name="Chen Y."/>
            <person name="Shah S."/>
            <person name="Dougan E. K."/>
            <person name="Thang M."/>
            <person name="Chan C."/>
        </authorList>
    </citation>
    <scope>NUCLEOTIDE SEQUENCE [LARGE SCALE GENOMIC DNA]</scope>
</reference>
<gene>
    <name evidence="3" type="ORF">CCMP2556_LOCUS55578</name>
</gene>
<comment type="caution">
    <text evidence="3">The sequence shown here is derived from an EMBL/GenBank/DDBJ whole genome shotgun (WGS) entry which is preliminary data.</text>
</comment>
<keyword evidence="2" id="KW-1133">Transmembrane helix</keyword>
<keyword evidence="2" id="KW-0812">Transmembrane</keyword>
<name>A0ABP0T1B4_9DINO</name>
<accession>A0ABP0T1B4</accession>
<feature type="region of interest" description="Disordered" evidence="1">
    <location>
        <begin position="267"/>
        <end position="286"/>
    </location>
</feature>
<sequence length="313" mass="35558">MASVKYALHVQRDGDFDSSPISLSATAVVALIAMGCPILMIHLADWVAQNTHRRESQERVYSVVDLFCGKRAIFEAFRCKNKRAAFYDRELHPNSNDILSTPGFIRAISYILQLKQNGLLHCGPPCSSWVWVSRGSTKRSKYNVLGSTTSPSAIEGNRITARLCLLVMLAVARFCHVCIEQPRTSLMTKFPAFIKLSLKLRKLFGIEWCQQNFWMATYGSPTMKPSVVFGTAPWLGRVYKKLSARKLRKLKSSKQYKKFQMVRRYQDRSGQSRVQGGRDMTKSSAYPKNYGRRVESLHADHIAIDSANIIRHM</sequence>
<feature type="transmembrane region" description="Helical" evidence="2">
    <location>
        <begin position="20"/>
        <end position="44"/>
    </location>
</feature>